<dbReference type="AlphaFoldDB" id="A0A841EJT4"/>
<keyword evidence="1" id="KW-0732">Signal</keyword>
<dbReference type="EMBL" id="JACHKT010000010">
    <property type="protein sequence ID" value="MBB6003196.1"/>
    <property type="molecule type" value="Genomic_DNA"/>
</dbReference>
<feature type="chain" id="PRO_5032415369" description="Secreted protein" evidence="1">
    <location>
        <begin position="22"/>
        <end position="97"/>
    </location>
</feature>
<gene>
    <name evidence="2" type="ORF">HNP25_001848</name>
</gene>
<proteinExistence type="predicted"/>
<feature type="signal peptide" evidence="1">
    <location>
        <begin position="1"/>
        <end position="21"/>
    </location>
</feature>
<evidence type="ECO:0000313" key="3">
    <source>
        <dbReference type="Proteomes" id="UP000524404"/>
    </source>
</evidence>
<evidence type="ECO:0000313" key="2">
    <source>
        <dbReference type="EMBL" id="MBB6003196.1"/>
    </source>
</evidence>
<reference evidence="2 3" key="1">
    <citation type="submission" date="2020-08" db="EMBL/GenBank/DDBJ databases">
        <title>Functional genomics of gut bacteria from endangered species of beetles.</title>
        <authorList>
            <person name="Carlos-Shanley C."/>
        </authorList>
    </citation>
    <scope>NUCLEOTIDE SEQUENCE [LARGE SCALE GENOMIC DNA]</scope>
    <source>
        <strain evidence="2 3">S00070</strain>
    </source>
</reference>
<sequence>MKRNILLALLFIISFCTSTLADDINPIELMPLKQKNLMLDNPKGKLKIKFVMNDFKSSGDTTKPKSLFAKIKNVVNSLLDASDNPPFKLQVVREKKN</sequence>
<organism evidence="2 3">
    <name type="scientific">Arcicella rosea</name>
    <dbReference type="NCBI Taxonomy" id="502909"/>
    <lineage>
        <taxon>Bacteria</taxon>
        <taxon>Pseudomonadati</taxon>
        <taxon>Bacteroidota</taxon>
        <taxon>Cytophagia</taxon>
        <taxon>Cytophagales</taxon>
        <taxon>Flectobacillaceae</taxon>
        <taxon>Arcicella</taxon>
    </lineage>
</organism>
<evidence type="ECO:0008006" key="4">
    <source>
        <dbReference type="Google" id="ProtNLM"/>
    </source>
</evidence>
<dbReference type="Proteomes" id="UP000524404">
    <property type="component" value="Unassembled WGS sequence"/>
</dbReference>
<evidence type="ECO:0000256" key="1">
    <source>
        <dbReference type="SAM" id="SignalP"/>
    </source>
</evidence>
<accession>A0A841EJT4</accession>
<dbReference type="RefSeq" id="WP_184133500.1">
    <property type="nucleotide sequence ID" value="NZ_JACHKT010000010.1"/>
</dbReference>
<keyword evidence="3" id="KW-1185">Reference proteome</keyword>
<protein>
    <recommendedName>
        <fullName evidence="4">Secreted protein</fullName>
    </recommendedName>
</protein>
<name>A0A841EJT4_9BACT</name>
<comment type="caution">
    <text evidence="2">The sequence shown here is derived from an EMBL/GenBank/DDBJ whole genome shotgun (WGS) entry which is preliminary data.</text>
</comment>